<feature type="signal peptide" evidence="1">
    <location>
        <begin position="1"/>
        <end position="19"/>
    </location>
</feature>
<accession>A0A1E7Z6Z2</accession>
<dbReference type="AlphaFoldDB" id="A0A1E7Z6Z2"/>
<keyword evidence="3" id="KW-1185">Reference proteome</keyword>
<gene>
    <name evidence="2" type="ORF">BFC18_17985</name>
</gene>
<feature type="chain" id="PRO_5009209428" description="Solute-binding protein family 3/N-terminal domain-containing protein" evidence="1">
    <location>
        <begin position="20"/>
        <end position="262"/>
    </location>
</feature>
<dbReference type="OrthoDB" id="5416480at2"/>
<dbReference type="SUPFAM" id="SSF53850">
    <property type="entry name" value="Periplasmic binding protein-like II"/>
    <property type="match status" value="1"/>
</dbReference>
<dbReference type="STRING" id="1656094.BFC18_17985"/>
<reference evidence="2 3" key="1">
    <citation type="submission" date="2016-08" db="EMBL/GenBank/DDBJ databases">
        <authorList>
            <person name="Seilhamer J.J."/>
        </authorList>
    </citation>
    <scope>NUCLEOTIDE SEQUENCE [LARGE SCALE GENOMIC DNA]</scope>
    <source>
        <strain evidence="2 3">KCTC 42603</strain>
    </source>
</reference>
<proteinExistence type="predicted"/>
<evidence type="ECO:0000256" key="1">
    <source>
        <dbReference type="SAM" id="SignalP"/>
    </source>
</evidence>
<sequence length="262" mass="29523">MRRAFSLICLAFLCQPLQAANKDTFFVGIGDASSGQTYPVNGSKYQPLLDAVLSAFSLEEGIEVEYVSLNSVDYDRWFNDSTIDFRFPDHPRWTAAKSPLFYSQPVVGVCETTRFLPQNQWMRVEDVTRLGVIKDLPVSREWSEQEIKGYTKIIRFDDTASMIEALLSHHVDGILTDTEALSEATKQLNVAQNQLVSSAHIPDKKSSLRISSEQYPAMLEKLDEFLKTHRGMIAQIARRHGLDNGRACVIRPAAKHQSELAD</sequence>
<dbReference type="Proteomes" id="UP000175691">
    <property type="component" value="Unassembled WGS sequence"/>
</dbReference>
<dbReference type="EMBL" id="MDHN01000040">
    <property type="protein sequence ID" value="OFC69313.1"/>
    <property type="molecule type" value="Genomic_DNA"/>
</dbReference>
<name>A0A1E7Z6Z2_9ALTE</name>
<comment type="caution">
    <text evidence="2">The sequence shown here is derived from an EMBL/GenBank/DDBJ whole genome shotgun (WGS) entry which is preliminary data.</text>
</comment>
<keyword evidence="1" id="KW-0732">Signal</keyword>
<organism evidence="2 3">
    <name type="scientific">Alteromonas confluentis</name>
    <dbReference type="NCBI Taxonomy" id="1656094"/>
    <lineage>
        <taxon>Bacteria</taxon>
        <taxon>Pseudomonadati</taxon>
        <taxon>Pseudomonadota</taxon>
        <taxon>Gammaproteobacteria</taxon>
        <taxon>Alteromonadales</taxon>
        <taxon>Alteromonadaceae</taxon>
        <taxon>Alteromonas/Salinimonas group</taxon>
        <taxon>Alteromonas</taxon>
    </lineage>
</organism>
<evidence type="ECO:0008006" key="4">
    <source>
        <dbReference type="Google" id="ProtNLM"/>
    </source>
</evidence>
<evidence type="ECO:0000313" key="2">
    <source>
        <dbReference type="EMBL" id="OFC69313.1"/>
    </source>
</evidence>
<protein>
    <recommendedName>
        <fullName evidence="4">Solute-binding protein family 3/N-terminal domain-containing protein</fullName>
    </recommendedName>
</protein>
<evidence type="ECO:0000313" key="3">
    <source>
        <dbReference type="Proteomes" id="UP000175691"/>
    </source>
</evidence>
<dbReference type="RefSeq" id="WP_070126759.1">
    <property type="nucleotide sequence ID" value="NZ_MDHN01000040.1"/>
</dbReference>